<accession>A0AAD7AGR7</accession>
<dbReference type="AlphaFoldDB" id="A0AAD7AGR7"/>
<name>A0AAD7AGR7_9AGAR</name>
<dbReference type="EMBL" id="JARIHO010000007">
    <property type="protein sequence ID" value="KAJ7358307.1"/>
    <property type="molecule type" value="Genomic_DNA"/>
</dbReference>
<reference evidence="1" key="1">
    <citation type="submission" date="2023-03" db="EMBL/GenBank/DDBJ databases">
        <title>Massive genome expansion in bonnet fungi (Mycena s.s.) driven by repeated elements and novel gene families across ecological guilds.</title>
        <authorList>
            <consortium name="Lawrence Berkeley National Laboratory"/>
            <person name="Harder C.B."/>
            <person name="Miyauchi S."/>
            <person name="Viragh M."/>
            <person name="Kuo A."/>
            <person name="Thoen E."/>
            <person name="Andreopoulos B."/>
            <person name="Lu D."/>
            <person name="Skrede I."/>
            <person name="Drula E."/>
            <person name="Henrissat B."/>
            <person name="Morin E."/>
            <person name="Kohler A."/>
            <person name="Barry K."/>
            <person name="LaButti K."/>
            <person name="Morin E."/>
            <person name="Salamov A."/>
            <person name="Lipzen A."/>
            <person name="Mereny Z."/>
            <person name="Hegedus B."/>
            <person name="Baldrian P."/>
            <person name="Stursova M."/>
            <person name="Weitz H."/>
            <person name="Taylor A."/>
            <person name="Grigoriev I.V."/>
            <person name="Nagy L.G."/>
            <person name="Martin F."/>
            <person name="Kauserud H."/>
        </authorList>
    </citation>
    <scope>NUCLEOTIDE SEQUENCE</scope>
    <source>
        <strain evidence="1">CBHHK002</strain>
    </source>
</reference>
<protein>
    <submittedName>
        <fullName evidence="1">Uncharacterized protein</fullName>
    </submittedName>
</protein>
<organism evidence="1 2">
    <name type="scientific">Mycena albidolilacea</name>
    <dbReference type="NCBI Taxonomy" id="1033008"/>
    <lineage>
        <taxon>Eukaryota</taxon>
        <taxon>Fungi</taxon>
        <taxon>Dikarya</taxon>
        <taxon>Basidiomycota</taxon>
        <taxon>Agaricomycotina</taxon>
        <taxon>Agaricomycetes</taxon>
        <taxon>Agaricomycetidae</taxon>
        <taxon>Agaricales</taxon>
        <taxon>Marasmiineae</taxon>
        <taxon>Mycenaceae</taxon>
        <taxon>Mycena</taxon>
    </lineage>
</organism>
<proteinExistence type="predicted"/>
<comment type="caution">
    <text evidence="1">The sequence shown here is derived from an EMBL/GenBank/DDBJ whole genome shotgun (WGS) entry which is preliminary data.</text>
</comment>
<gene>
    <name evidence="1" type="ORF">DFH08DRAFT_953482</name>
</gene>
<dbReference type="Proteomes" id="UP001218218">
    <property type="component" value="Unassembled WGS sequence"/>
</dbReference>
<evidence type="ECO:0000313" key="1">
    <source>
        <dbReference type="EMBL" id="KAJ7358307.1"/>
    </source>
</evidence>
<keyword evidence="2" id="KW-1185">Reference proteome</keyword>
<sequence length="120" mass="13324">MLSTRQCAYPQLVVTCRGQKIAFSRASLSTMNYQRAADLFVQGLARPEDYIDVPRVSGWLPRVGGRYGPDVECFATFCRAEGDSEIGAVELDPSGWAETIGNVRELTVVLTRKVVESEHR</sequence>
<evidence type="ECO:0000313" key="2">
    <source>
        <dbReference type="Proteomes" id="UP001218218"/>
    </source>
</evidence>